<dbReference type="GO" id="GO:0016787">
    <property type="term" value="F:hydrolase activity"/>
    <property type="evidence" value="ECO:0007669"/>
    <property type="project" value="UniProtKB-KW"/>
</dbReference>
<dbReference type="Pfam" id="PF06821">
    <property type="entry name" value="Ser_hydrolase"/>
    <property type="match status" value="1"/>
</dbReference>
<dbReference type="SUPFAM" id="SSF53474">
    <property type="entry name" value="alpha/beta-Hydrolases"/>
    <property type="match status" value="1"/>
</dbReference>
<evidence type="ECO:0000313" key="1">
    <source>
        <dbReference type="EMBL" id="NVO77756.1"/>
    </source>
</evidence>
<sequence length="182" mass="19497">MITILICPGLSNSGPAHWQTLWEQSMTQAVRVQQADWDNPTRTAWMAGLTSAVSAVSDEIILVAHSLGCALVAHWMAAGMPGLSGAQKIRGALLVAPPDVGHTGFPAPCFSPMPTVPFSFPVKVIASDDDPWCDIAVSRAWAEAWQAEFHNIGAKGHINGESGLGDWKQGKDWLSELLSQAR</sequence>
<dbReference type="Gene3D" id="3.40.50.1820">
    <property type="entry name" value="alpha/beta hydrolase"/>
    <property type="match status" value="1"/>
</dbReference>
<evidence type="ECO:0000313" key="2">
    <source>
        <dbReference type="Proteomes" id="UP000588051"/>
    </source>
</evidence>
<organism evidence="1 2">
    <name type="scientific">Undibacterium oligocarboniphilum</name>
    <dbReference type="NCBI Taxonomy" id="666702"/>
    <lineage>
        <taxon>Bacteria</taxon>
        <taxon>Pseudomonadati</taxon>
        <taxon>Pseudomonadota</taxon>
        <taxon>Betaproteobacteria</taxon>
        <taxon>Burkholderiales</taxon>
        <taxon>Oxalobacteraceae</taxon>
        <taxon>Undibacterium</taxon>
    </lineage>
</organism>
<dbReference type="InterPro" id="IPR029058">
    <property type="entry name" value="AB_hydrolase_fold"/>
</dbReference>
<proteinExistence type="predicted"/>
<protein>
    <submittedName>
        <fullName evidence="1">Serine hydrolase family protein</fullName>
    </submittedName>
</protein>
<dbReference type="AlphaFoldDB" id="A0A850QNW3"/>
<accession>A0A850QNW3</accession>
<name>A0A850QNW3_9BURK</name>
<reference evidence="1 2" key="1">
    <citation type="submission" date="2020-06" db="EMBL/GenBank/DDBJ databases">
        <authorList>
            <person name="Qiu C."/>
            <person name="Liu Z."/>
        </authorList>
    </citation>
    <scope>NUCLEOTIDE SEQUENCE [LARGE SCALE GENOMIC DNA]</scope>
    <source>
        <strain evidence="1 2">EM 1</strain>
    </source>
</reference>
<comment type="caution">
    <text evidence="1">The sequence shown here is derived from an EMBL/GenBank/DDBJ whole genome shotgun (WGS) entry which is preliminary data.</text>
</comment>
<dbReference type="EMBL" id="JABXYJ010000004">
    <property type="protein sequence ID" value="NVO77756.1"/>
    <property type="molecule type" value="Genomic_DNA"/>
</dbReference>
<dbReference type="RefSeq" id="WP_176803026.1">
    <property type="nucleotide sequence ID" value="NZ_JABXYJ010000004.1"/>
</dbReference>
<keyword evidence="1" id="KW-0378">Hydrolase</keyword>
<dbReference type="Proteomes" id="UP000588051">
    <property type="component" value="Unassembled WGS sequence"/>
</dbReference>
<gene>
    <name evidence="1" type="ORF">HV832_07915</name>
</gene>
<dbReference type="InterPro" id="IPR010662">
    <property type="entry name" value="RBBP9/YdeN"/>
</dbReference>
<keyword evidence="2" id="KW-1185">Reference proteome</keyword>